<evidence type="ECO:0000256" key="6">
    <source>
        <dbReference type="SAM" id="SignalP"/>
    </source>
</evidence>
<proteinExistence type="predicted"/>
<dbReference type="InterPro" id="IPR017850">
    <property type="entry name" value="Alkaline_phosphatase_core_sf"/>
</dbReference>
<keyword evidence="2" id="KW-0479">Metal-binding</keyword>
<evidence type="ECO:0000256" key="5">
    <source>
        <dbReference type="PIRSR" id="PIRSR031924-51"/>
    </source>
</evidence>
<dbReference type="Gene3D" id="3.30.1360.150">
    <property type="match status" value="1"/>
</dbReference>
<dbReference type="HOGENOM" id="CLU_034095_0_0_6"/>
<dbReference type="EMBL" id="CP000851">
    <property type="protein sequence ID" value="ABV87066.1"/>
    <property type="molecule type" value="Genomic_DNA"/>
</dbReference>
<evidence type="ECO:0000256" key="2">
    <source>
        <dbReference type="ARBA" id="ARBA00022723"/>
    </source>
</evidence>
<dbReference type="PANTHER" id="PTHR10151">
    <property type="entry name" value="ECTONUCLEOTIDE PYROPHOSPHATASE/PHOSPHODIESTERASE"/>
    <property type="match status" value="1"/>
</dbReference>
<evidence type="ECO:0000256" key="1">
    <source>
        <dbReference type="ARBA" id="ARBA00022553"/>
    </source>
</evidence>
<evidence type="ECO:0000313" key="7">
    <source>
        <dbReference type="EMBL" id="ABV87066.1"/>
    </source>
</evidence>
<dbReference type="Pfam" id="PF01663">
    <property type="entry name" value="Phosphodiest"/>
    <property type="match status" value="1"/>
</dbReference>
<evidence type="ECO:0000313" key="8">
    <source>
        <dbReference type="Proteomes" id="UP000002608"/>
    </source>
</evidence>
<keyword evidence="3 6" id="KW-0732">Signal</keyword>
<dbReference type="PIRSF" id="PIRSF031924">
    <property type="entry name" value="Pi-irrepressible_AP"/>
    <property type="match status" value="1"/>
</dbReference>
<dbReference type="eggNOG" id="COG1524">
    <property type="taxonomic scope" value="Bacteria"/>
</dbReference>
<dbReference type="CDD" id="cd16016">
    <property type="entry name" value="AP-SPAP"/>
    <property type="match status" value="1"/>
</dbReference>
<dbReference type="GO" id="GO:0004035">
    <property type="term" value="F:alkaline phosphatase activity"/>
    <property type="evidence" value="ECO:0007669"/>
    <property type="project" value="InterPro"/>
</dbReference>
<dbReference type="STRING" id="398579.Spea_1743"/>
<feature type="active site" description="Phosphothreonine intermediate" evidence="4">
    <location>
        <position position="88"/>
    </location>
</feature>
<sequence>MQLNSPHPQLKRSVAKRLTLAVTLATVFSSPLYAAEQPKLVLQITVDALRGDLPMRYLENMQEGGFRYLLNEGIHYTNAHFEHANTETIVGHVALATGAPPSVNGMVGNVWYDRGVNRLVYNIEDPNYSLLTQGGGVDADTEVDTTQKAAATDGRSPLNIKGSTFSDELVKSNNGQSRAFSVSFKDRGAVSMGGELGKAFWYSKASAGFVTSDYYYQQYPAWVEQWNDKKLHLNYNNQAWQLMLDDEKYLFHQEAEESDKTDLAGFGKQFPHQYGAADSRYFTTKLSISPVADELVADFAKTVIDKEQLGAGDVTDYLSVSLSATDYVIHMFGPSSKEAEDNLLRLDRTLAELFSYIDKKVGLDNTLIVLSADHGAPDIPSYIHHHGGHKADYFGVESITASGIFDRLKQRFGLDEQVILQYADPYLYLNHELIEAKGISLAQIQTFLANELTTIAGIEQVYTASDITTGKLDSSRIAKLVAQNHHHQRSGDLYLIYDPSVYINDFDGLKVASVHGSPWRYDTHVPVIFAGMGLEGKKLADKITPYAIAPTLSSLLKISFPTGSTGKVLEQVELEPE</sequence>
<reference evidence="7 8" key="1">
    <citation type="submission" date="2007-10" db="EMBL/GenBank/DDBJ databases">
        <title>Complete sequence of Shewanella pealeana ATCC 700345.</title>
        <authorList>
            <consortium name="US DOE Joint Genome Institute"/>
            <person name="Copeland A."/>
            <person name="Lucas S."/>
            <person name="Lapidus A."/>
            <person name="Barry K."/>
            <person name="Glavina del Rio T."/>
            <person name="Dalin E."/>
            <person name="Tice H."/>
            <person name="Pitluck S."/>
            <person name="Chertkov O."/>
            <person name="Brettin T."/>
            <person name="Bruce D."/>
            <person name="Detter J.C."/>
            <person name="Han C."/>
            <person name="Schmutz J."/>
            <person name="Larimer F."/>
            <person name="Land M."/>
            <person name="Hauser L."/>
            <person name="Kyrpides N."/>
            <person name="Kim E."/>
            <person name="Zhao J.-S.Z."/>
            <person name="Manno D."/>
            <person name="Hawari J."/>
            <person name="Richardson P."/>
        </authorList>
    </citation>
    <scope>NUCLEOTIDE SEQUENCE [LARGE SCALE GENOMIC DNA]</scope>
    <source>
        <strain evidence="8">ATCC 700345 / ANG-SQ1</strain>
    </source>
</reference>
<feature type="binding site" evidence="5">
    <location>
        <begin position="185"/>
        <end position="187"/>
    </location>
    <ligand>
        <name>substrate</name>
    </ligand>
</feature>
<dbReference type="GO" id="GO:0046872">
    <property type="term" value="F:metal ion binding"/>
    <property type="evidence" value="ECO:0007669"/>
    <property type="project" value="UniProtKB-KW"/>
</dbReference>
<feature type="binding site" evidence="5">
    <location>
        <position position="109"/>
    </location>
    <ligand>
        <name>substrate</name>
    </ligand>
</feature>
<keyword evidence="1 4" id="KW-0597">Phosphoprotein</keyword>
<dbReference type="InterPro" id="IPR002591">
    <property type="entry name" value="Phosphodiest/P_Trfase"/>
</dbReference>
<organism evidence="7 8">
    <name type="scientific">Shewanella pealeana (strain ATCC 700345 / ANG-SQ1)</name>
    <dbReference type="NCBI Taxonomy" id="398579"/>
    <lineage>
        <taxon>Bacteria</taxon>
        <taxon>Pseudomonadati</taxon>
        <taxon>Pseudomonadota</taxon>
        <taxon>Gammaproteobacteria</taxon>
        <taxon>Alteromonadales</taxon>
        <taxon>Shewanellaceae</taxon>
        <taxon>Shewanella</taxon>
    </lineage>
</organism>
<dbReference type="AlphaFoldDB" id="A8H3C9"/>
<evidence type="ECO:0000256" key="3">
    <source>
        <dbReference type="ARBA" id="ARBA00022729"/>
    </source>
</evidence>
<name>A8H3C9_SHEPA</name>
<dbReference type="RefSeq" id="WP_012154986.1">
    <property type="nucleotide sequence ID" value="NC_009901.1"/>
</dbReference>
<accession>A8H3C9</accession>
<feature type="signal peptide" evidence="6">
    <location>
        <begin position="1"/>
        <end position="34"/>
    </location>
</feature>
<dbReference type="PANTHER" id="PTHR10151:SF120">
    <property type="entry name" value="BIS(5'-ADENOSYL)-TRIPHOSPHATASE"/>
    <property type="match status" value="1"/>
</dbReference>
<protein>
    <submittedName>
        <fullName evidence="7">Type I phosphodiesterase/nucleotide pyrophosphatase</fullName>
    </submittedName>
</protein>
<dbReference type="KEGG" id="spl:Spea_1743"/>
<gene>
    <name evidence="7" type="ordered locus">Spea_1743</name>
</gene>
<keyword evidence="8" id="KW-1185">Reference proteome</keyword>
<evidence type="ECO:0000256" key="4">
    <source>
        <dbReference type="PIRSR" id="PIRSR031924-50"/>
    </source>
</evidence>
<dbReference type="SUPFAM" id="SSF53649">
    <property type="entry name" value="Alkaline phosphatase-like"/>
    <property type="match status" value="1"/>
</dbReference>
<dbReference type="Proteomes" id="UP000002608">
    <property type="component" value="Chromosome"/>
</dbReference>
<dbReference type="Gene3D" id="3.40.720.10">
    <property type="entry name" value="Alkaline Phosphatase, subunit A"/>
    <property type="match status" value="1"/>
</dbReference>
<dbReference type="InterPro" id="IPR026263">
    <property type="entry name" value="Alkaline_phosphatase_prok"/>
</dbReference>
<feature type="chain" id="PRO_5002720184" evidence="6">
    <location>
        <begin position="35"/>
        <end position="577"/>
    </location>
</feature>